<feature type="binding site" evidence="12 15">
    <location>
        <position position="212"/>
    </location>
    <ligand>
        <name>pyruvate</name>
        <dbReference type="ChEBI" id="CHEBI:15361"/>
    </ligand>
</feature>
<evidence type="ECO:0000256" key="8">
    <source>
        <dbReference type="ARBA" id="ARBA00023154"/>
    </source>
</evidence>
<evidence type="ECO:0000256" key="14">
    <source>
        <dbReference type="PIRSR" id="PIRSR001365-1"/>
    </source>
</evidence>
<evidence type="ECO:0000313" key="16">
    <source>
        <dbReference type="EMBL" id="APS00542.1"/>
    </source>
</evidence>
<dbReference type="GO" id="GO:0005829">
    <property type="term" value="C:cytosol"/>
    <property type="evidence" value="ECO:0007669"/>
    <property type="project" value="TreeGrafter"/>
</dbReference>
<keyword evidence="8 12" id="KW-0457">Lysine biosynthesis</keyword>
<organism evidence="16 17">
    <name type="scientific">Pajaroellobacter abortibovis</name>
    <dbReference type="NCBI Taxonomy" id="1882918"/>
    <lineage>
        <taxon>Bacteria</taxon>
        <taxon>Pseudomonadati</taxon>
        <taxon>Myxococcota</taxon>
        <taxon>Polyangia</taxon>
        <taxon>Polyangiales</taxon>
        <taxon>Polyangiaceae</taxon>
    </lineage>
</organism>
<dbReference type="GO" id="GO:0009089">
    <property type="term" value="P:lysine biosynthetic process via diaminopimelate"/>
    <property type="evidence" value="ECO:0007669"/>
    <property type="project" value="UniProtKB-UniRule"/>
</dbReference>
<dbReference type="PANTHER" id="PTHR12128:SF66">
    <property type="entry name" value="4-HYDROXY-2-OXOGLUTARATE ALDOLASE, MITOCHONDRIAL"/>
    <property type="match status" value="1"/>
</dbReference>
<dbReference type="InterPro" id="IPR005263">
    <property type="entry name" value="DapA"/>
</dbReference>
<evidence type="ECO:0000256" key="9">
    <source>
        <dbReference type="ARBA" id="ARBA00023239"/>
    </source>
</evidence>
<evidence type="ECO:0000256" key="6">
    <source>
        <dbReference type="ARBA" id="ARBA00022605"/>
    </source>
</evidence>
<gene>
    <name evidence="12" type="primary">dapA</name>
    <name evidence="16" type="ORF">BCY86_07530</name>
</gene>
<evidence type="ECO:0000256" key="1">
    <source>
        <dbReference type="ARBA" id="ARBA00003294"/>
    </source>
</evidence>
<comment type="subcellular location">
    <subcellularLocation>
        <location evidence="12">Cytoplasm</location>
    </subcellularLocation>
</comment>
<dbReference type="PROSITE" id="PS00666">
    <property type="entry name" value="DHDPS_2"/>
    <property type="match status" value="1"/>
</dbReference>
<dbReference type="Proteomes" id="UP000185544">
    <property type="component" value="Chromosome"/>
</dbReference>
<dbReference type="InterPro" id="IPR013785">
    <property type="entry name" value="Aldolase_TIM"/>
</dbReference>
<dbReference type="Pfam" id="PF00701">
    <property type="entry name" value="DHDPS"/>
    <property type="match status" value="1"/>
</dbReference>
<accession>A0A1L6MYF3</accession>
<feature type="site" description="Part of a proton relay during catalysis" evidence="12">
    <location>
        <position position="115"/>
    </location>
</feature>
<evidence type="ECO:0000256" key="12">
    <source>
        <dbReference type="HAMAP-Rule" id="MF_00418"/>
    </source>
</evidence>
<dbReference type="PIRSF" id="PIRSF001365">
    <property type="entry name" value="DHDPS"/>
    <property type="match status" value="1"/>
</dbReference>
<dbReference type="KEGG" id="pabo:BCY86_07530"/>
<feature type="active site" description="Proton donor/acceptor" evidence="12 14">
    <location>
        <position position="141"/>
    </location>
</feature>
<name>A0A1L6MYF3_9BACT</name>
<dbReference type="Gene3D" id="3.20.20.70">
    <property type="entry name" value="Aldolase class I"/>
    <property type="match status" value="1"/>
</dbReference>
<evidence type="ECO:0000256" key="10">
    <source>
        <dbReference type="ARBA" id="ARBA00023270"/>
    </source>
</evidence>
<feature type="active site" description="Schiff-base intermediate with substrate" evidence="12 14">
    <location>
        <position position="170"/>
    </location>
</feature>
<comment type="catalytic activity">
    <reaction evidence="11 12">
        <text>L-aspartate 4-semialdehyde + pyruvate = (2S,4S)-4-hydroxy-2,3,4,5-tetrahydrodipicolinate + H2O + H(+)</text>
        <dbReference type="Rhea" id="RHEA:34171"/>
        <dbReference type="ChEBI" id="CHEBI:15361"/>
        <dbReference type="ChEBI" id="CHEBI:15377"/>
        <dbReference type="ChEBI" id="CHEBI:15378"/>
        <dbReference type="ChEBI" id="CHEBI:67139"/>
        <dbReference type="ChEBI" id="CHEBI:537519"/>
        <dbReference type="EC" id="4.3.3.7"/>
    </reaction>
</comment>
<evidence type="ECO:0000256" key="11">
    <source>
        <dbReference type="ARBA" id="ARBA00047836"/>
    </source>
</evidence>
<dbReference type="CDD" id="cd00950">
    <property type="entry name" value="DHDPS"/>
    <property type="match status" value="1"/>
</dbReference>
<reference evidence="16 17" key="1">
    <citation type="submission" date="2016-08" db="EMBL/GenBank/DDBJ databases">
        <title>Identification and validation of antigenic proteins from Pajaroellobacter abortibovis using de-novo genome sequence assembly and reverse vaccinology.</title>
        <authorList>
            <person name="Welly B.T."/>
            <person name="Miller M.R."/>
            <person name="Stott J.L."/>
            <person name="Blanchard M.T."/>
            <person name="Islas-Trejo A.D."/>
            <person name="O'Rourke S.M."/>
            <person name="Young A.E."/>
            <person name="Medrano J.F."/>
            <person name="Van Eenennaam A.L."/>
        </authorList>
    </citation>
    <scope>NUCLEOTIDE SEQUENCE [LARGE SCALE GENOMIC DNA]</scope>
    <source>
        <strain evidence="16 17">BTF92-0548A/99-0131</strain>
    </source>
</reference>
<dbReference type="GO" id="GO:0008840">
    <property type="term" value="F:4-hydroxy-tetrahydrodipicolinate synthase activity"/>
    <property type="evidence" value="ECO:0007669"/>
    <property type="project" value="UniProtKB-UniRule"/>
</dbReference>
<dbReference type="NCBIfam" id="TIGR00674">
    <property type="entry name" value="dapA"/>
    <property type="match status" value="1"/>
</dbReference>
<dbReference type="SMART" id="SM01130">
    <property type="entry name" value="DHDPS"/>
    <property type="match status" value="1"/>
</dbReference>
<dbReference type="PROSITE" id="PS00665">
    <property type="entry name" value="DHDPS_1"/>
    <property type="match status" value="1"/>
</dbReference>
<keyword evidence="17" id="KW-1185">Reference proteome</keyword>
<evidence type="ECO:0000256" key="13">
    <source>
        <dbReference type="PIRNR" id="PIRNR001365"/>
    </source>
</evidence>
<comment type="pathway">
    <text evidence="2 12">Amino-acid biosynthesis; L-lysine biosynthesis via DAP pathway; (S)-tetrahydrodipicolinate from L-aspartate: step 3/4.</text>
</comment>
<evidence type="ECO:0000256" key="2">
    <source>
        <dbReference type="ARBA" id="ARBA00005120"/>
    </source>
</evidence>
<evidence type="ECO:0000256" key="4">
    <source>
        <dbReference type="ARBA" id="ARBA00012086"/>
    </source>
</evidence>
<proteinExistence type="inferred from homology"/>
<feature type="binding site" evidence="12 15">
    <location>
        <position position="52"/>
    </location>
    <ligand>
        <name>pyruvate</name>
        <dbReference type="ChEBI" id="CHEBI:15361"/>
    </ligand>
</feature>
<dbReference type="InterPro" id="IPR002220">
    <property type="entry name" value="DapA-like"/>
</dbReference>
<dbReference type="PRINTS" id="PR00146">
    <property type="entry name" value="DHPICSNTHASE"/>
</dbReference>
<evidence type="ECO:0000313" key="17">
    <source>
        <dbReference type="Proteomes" id="UP000185544"/>
    </source>
</evidence>
<sequence length="306" mass="33397">MLTLSSLQGTFTALVTPFVDSPSKTIDWVALDRLLDEQREAKVTGIVVCGTTGESPTLTDRERQDILMHTLEYLKGTGIAVIANIGTHCTQETIERARLAEKDGVHGLMVVTPYYNKPDQEGLFAHFMAVAEAVSCPLILYNVPARTGVDLMTDTIARICDRAPHVLGVKESTGNVLRTQQIVSNWGDRIAVLSGEDQIVLPMIAVGAKGVISVTANLLPAAVGRVVRLGLEGRLEEARCAHLELVAVHAAMLQETNPVPIKAALALQGWIQNSLRLPLVPAKQATRDHLSSVLETYHKRQRERDY</sequence>
<comment type="caution">
    <text evidence="12">Was originally thought to be a dihydrodipicolinate synthase (DHDPS), catalyzing the condensation of (S)-aspartate-beta-semialdehyde [(S)-ASA] and pyruvate to dihydrodipicolinate (DHDP). However, it was shown in E.coli that the product of the enzymatic reaction is not dihydrodipicolinate but in fact (4S)-4-hydroxy-2,3,4,5-tetrahydro-(2S)-dipicolinic acid (HTPA), and that the consecutive dehydration reaction leading to DHDP is not spontaneous but catalyzed by DapB.</text>
</comment>
<keyword evidence="5 12" id="KW-0963">Cytoplasm</keyword>
<dbReference type="InterPro" id="IPR020624">
    <property type="entry name" value="Schiff_base-form_aldolases_CS"/>
</dbReference>
<evidence type="ECO:0000256" key="5">
    <source>
        <dbReference type="ARBA" id="ARBA00022490"/>
    </source>
</evidence>
<protein>
    <recommendedName>
        <fullName evidence="4 12">4-hydroxy-tetrahydrodipicolinate synthase</fullName>
        <shortName evidence="12">HTPA synthase</shortName>
        <ecNumber evidence="4 12">4.3.3.7</ecNumber>
    </recommendedName>
</protein>
<dbReference type="PANTHER" id="PTHR12128">
    <property type="entry name" value="DIHYDRODIPICOLINATE SYNTHASE"/>
    <property type="match status" value="1"/>
</dbReference>
<keyword evidence="6 12" id="KW-0028">Amino-acid biosynthesis</keyword>
<evidence type="ECO:0000256" key="7">
    <source>
        <dbReference type="ARBA" id="ARBA00022915"/>
    </source>
</evidence>
<dbReference type="OrthoDB" id="9782828at2"/>
<dbReference type="STRING" id="1882918.BCY86_07530"/>
<dbReference type="RefSeq" id="WP_075277211.1">
    <property type="nucleotide sequence ID" value="NZ_CP016908.1"/>
</dbReference>
<dbReference type="UniPathway" id="UPA00034">
    <property type="reaction ID" value="UER00017"/>
</dbReference>
<evidence type="ECO:0000256" key="15">
    <source>
        <dbReference type="PIRSR" id="PIRSR001365-2"/>
    </source>
</evidence>
<dbReference type="AlphaFoldDB" id="A0A1L6MYF3"/>
<dbReference type="InterPro" id="IPR020625">
    <property type="entry name" value="Schiff_base-form_aldolases_AS"/>
</dbReference>
<comment type="similarity">
    <text evidence="3 12 13">Belongs to the DapA family.</text>
</comment>
<dbReference type="GO" id="GO:0019877">
    <property type="term" value="P:diaminopimelate biosynthetic process"/>
    <property type="evidence" value="ECO:0007669"/>
    <property type="project" value="UniProtKB-UniRule"/>
</dbReference>
<dbReference type="EC" id="4.3.3.7" evidence="4 12"/>
<evidence type="ECO:0000256" key="3">
    <source>
        <dbReference type="ARBA" id="ARBA00007592"/>
    </source>
</evidence>
<keyword evidence="7 12" id="KW-0220">Diaminopimelate biosynthesis</keyword>
<dbReference type="EMBL" id="CP016908">
    <property type="protein sequence ID" value="APS00542.1"/>
    <property type="molecule type" value="Genomic_DNA"/>
</dbReference>
<dbReference type="SUPFAM" id="SSF51569">
    <property type="entry name" value="Aldolase"/>
    <property type="match status" value="1"/>
</dbReference>
<keyword evidence="10 12" id="KW-0704">Schiff base</keyword>
<comment type="function">
    <text evidence="1 12">Catalyzes the condensation of (S)-aspartate-beta-semialdehyde [(S)-ASA] and pyruvate to 4-hydroxy-tetrahydrodipicolinate (HTPA).</text>
</comment>
<dbReference type="HAMAP" id="MF_00418">
    <property type="entry name" value="DapA"/>
    <property type="match status" value="1"/>
</dbReference>
<keyword evidence="9 12" id="KW-0456">Lyase</keyword>
<comment type="subunit">
    <text evidence="12">Homotetramer; dimer of dimers.</text>
</comment>
<feature type="site" description="Part of a proton relay during catalysis" evidence="12">
    <location>
        <position position="51"/>
    </location>
</feature>